<evidence type="ECO:0000313" key="3">
    <source>
        <dbReference type="EMBL" id="SUI62590.1"/>
    </source>
</evidence>
<sequence>MRIIRNLSPSLLAGWMIAVSIQLAAAASNNLKLHGALVAEPCTLQPGDESIELDFGTLVDKYLYKNQRTHSKTIQLRLADCDTSLGKTVKVSFGGAESVALPGLLALDVGSQAQGVAVGFETPQGQPLPLNRWSQDSTLTSGNNIVAMQAYVQAEPAAIANKTLQLGTFSAVATFALYYE</sequence>
<organism evidence="3 4">
    <name type="scientific">Serratia quinivorans</name>
    <dbReference type="NCBI Taxonomy" id="137545"/>
    <lineage>
        <taxon>Bacteria</taxon>
        <taxon>Pseudomonadati</taxon>
        <taxon>Pseudomonadota</taxon>
        <taxon>Gammaproteobacteria</taxon>
        <taxon>Enterobacterales</taxon>
        <taxon>Yersiniaceae</taxon>
        <taxon>Serratia</taxon>
    </lineage>
</organism>
<protein>
    <submittedName>
        <fullName evidence="3">Major MR/P fimbria protein</fullName>
    </submittedName>
</protein>
<dbReference type="AlphaFoldDB" id="A0A379ZJY2"/>
<accession>A0A379ZJY2</accession>
<dbReference type="GO" id="GO:0009289">
    <property type="term" value="C:pilus"/>
    <property type="evidence" value="ECO:0007669"/>
    <property type="project" value="InterPro"/>
</dbReference>
<dbReference type="Proteomes" id="UP000255529">
    <property type="component" value="Unassembled WGS sequence"/>
</dbReference>
<name>A0A379ZJY2_9GAMM</name>
<dbReference type="InterPro" id="IPR036937">
    <property type="entry name" value="Adhesion_dom_fimbrial_sf"/>
</dbReference>
<proteinExistence type="predicted"/>
<dbReference type="EMBL" id="UGYN01000002">
    <property type="protein sequence ID" value="SUI62590.1"/>
    <property type="molecule type" value="Genomic_DNA"/>
</dbReference>
<dbReference type="SUPFAM" id="SSF49401">
    <property type="entry name" value="Bacterial adhesins"/>
    <property type="match status" value="1"/>
</dbReference>
<gene>
    <name evidence="3" type="primary">mrpA_3</name>
    <name evidence="3" type="ORF">NCTC11544_02508</name>
</gene>
<dbReference type="PANTHER" id="PTHR33420:SF9">
    <property type="entry name" value="MINOR FIMBRIAL SUBUNIT"/>
    <property type="match status" value="1"/>
</dbReference>
<evidence type="ECO:0000256" key="1">
    <source>
        <dbReference type="SAM" id="SignalP"/>
    </source>
</evidence>
<feature type="signal peptide" evidence="1">
    <location>
        <begin position="1"/>
        <end position="24"/>
    </location>
</feature>
<feature type="chain" id="PRO_5016912402" evidence="1">
    <location>
        <begin position="25"/>
        <end position="180"/>
    </location>
</feature>
<keyword evidence="1" id="KW-0732">Signal</keyword>
<reference evidence="3 4" key="1">
    <citation type="submission" date="2018-06" db="EMBL/GenBank/DDBJ databases">
        <authorList>
            <consortium name="Pathogen Informatics"/>
            <person name="Doyle S."/>
        </authorList>
    </citation>
    <scope>NUCLEOTIDE SEQUENCE [LARGE SCALE GENOMIC DNA]</scope>
    <source>
        <strain evidence="3 4">NCTC11544</strain>
    </source>
</reference>
<evidence type="ECO:0000313" key="4">
    <source>
        <dbReference type="Proteomes" id="UP000255529"/>
    </source>
</evidence>
<dbReference type="InterPro" id="IPR000259">
    <property type="entry name" value="Adhesion_dom_fimbrial"/>
</dbReference>
<dbReference type="Gene3D" id="2.60.40.1090">
    <property type="entry name" value="Fimbrial-type adhesion domain"/>
    <property type="match status" value="1"/>
</dbReference>
<dbReference type="PANTHER" id="PTHR33420">
    <property type="entry name" value="FIMBRIAL SUBUNIT ELFA-RELATED"/>
    <property type="match status" value="1"/>
</dbReference>
<dbReference type="InterPro" id="IPR050263">
    <property type="entry name" value="Bact_Fimbrial_Adh_Pro"/>
</dbReference>
<evidence type="ECO:0000259" key="2">
    <source>
        <dbReference type="Pfam" id="PF00419"/>
    </source>
</evidence>
<dbReference type="InterPro" id="IPR008966">
    <property type="entry name" value="Adhesion_dom_sf"/>
</dbReference>
<dbReference type="Pfam" id="PF00419">
    <property type="entry name" value="Fimbrial"/>
    <property type="match status" value="1"/>
</dbReference>
<feature type="domain" description="Fimbrial-type adhesion" evidence="2">
    <location>
        <begin position="33"/>
        <end position="179"/>
    </location>
</feature>
<dbReference type="RefSeq" id="WP_012147391.1">
    <property type="nucleotide sequence ID" value="NZ_CAMIRW010000010.1"/>
</dbReference>
<dbReference type="GO" id="GO:0043709">
    <property type="term" value="P:cell adhesion involved in single-species biofilm formation"/>
    <property type="evidence" value="ECO:0007669"/>
    <property type="project" value="TreeGrafter"/>
</dbReference>